<name>A0ABU6A4F4_9PSEU</name>
<dbReference type="PANTHER" id="PTHR37422">
    <property type="entry name" value="TEICHURONIC ACID BIOSYNTHESIS PROTEIN TUAE"/>
    <property type="match status" value="1"/>
</dbReference>
<dbReference type="RefSeq" id="WP_324264034.1">
    <property type="nucleotide sequence ID" value="NZ_JAWLNX010000002.1"/>
</dbReference>
<feature type="transmembrane region" description="Helical" evidence="6">
    <location>
        <begin position="365"/>
        <end position="383"/>
    </location>
</feature>
<dbReference type="Pfam" id="PF04932">
    <property type="entry name" value="Wzy_C"/>
    <property type="match status" value="1"/>
</dbReference>
<feature type="region of interest" description="Disordered" evidence="5">
    <location>
        <begin position="388"/>
        <end position="416"/>
    </location>
</feature>
<dbReference type="Proteomes" id="UP001327093">
    <property type="component" value="Unassembled WGS sequence"/>
</dbReference>
<evidence type="ECO:0000256" key="2">
    <source>
        <dbReference type="ARBA" id="ARBA00022692"/>
    </source>
</evidence>
<feature type="transmembrane region" description="Helical" evidence="6">
    <location>
        <begin position="198"/>
        <end position="218"/>
    </location>
</feature>
<feature type="transmembrane region" description="Helical" evidence="6">
    <location>
        <begin position="106"/>
        <end position="125"/>
    </location>
</feature>
<gene>
    <name evidence="8" type="ORF">R4I43_03490</name>
</gene>
<dbReference type="EMBL" id="JAWLNX010000002">
    <property type="protein sequence ID" value="MEB3366458.1"/>
    <property type="molecule type" value="Genomic_DNA"/>
</dbReference>
<evidence type="ECO:0000256" key="4">
    <source>
        <dbReference type="ARBA" id="ARBA00023136"/>
    </source>
</evidence>
<reference evidence="8 9" key="1">
    <citation type="submission" date="2023-10" db="EMBL/GenBank/DDBJ databases">
        <title>Saccharopolyspora sp. nov., isolated from mangrove soil.</title>
        <authorList>
            <person name="Lu Y."/>
            <person name="Liu W."/>
        </authorList>
    </citation>
    <scope>NUCLEOTIDE SEQUENCE [LARGE SCALE GENOMIC DNA]</scope>
    <source>
        <strain evidence="8 9">S2-29</strain>
    </source>
</reference>
<feature type="transmembrane region" description="Helical" evidence="6">
    <location>
        <begin position="316"/>
        <end position="335"/>
    </location>
</feature>
<proteinExistence type="predicted"/>
<dbReference type="InterPro" id="IPR007016">
    <property type="entry name" value="O-antigen_ligase-rel_domated"/>
</dbReference>
<feature type="domain" description="O-antigen ligase-related" evidence="7">
    <location>
        <begin position="181"/>
        <end position="324"/>
    </location>
</feature>
<keyword evidence="2 6" id="KW-0812">Transmembrane</keyword>
<protein>
    <submittedName>
        <fullName evidence="8">O-antigen ligase family protein</fullName>
    </submittedName>
</protein>
<accession>A0ABU6A4F4</accession>
<evidence type="ECO:0000256" key="1">
    <source>
        <dbReference type="ARBA" id="ARBA00004141"/>
    </source>
</evidence>
<feature type="transmembrane region" description="Helical" evidence="6">
    <location>
        <begin position="145"/>
        <end position="164"/>
    </location>
</feature>
<evidence type="ECO:0000256" key="5">
    <source>
        <dbReference type="SAM" id="MobiDB-lite"/>
    </source>
</evidence>
<comment type="caution">
    <text evidence="8">The sequence shown here is derived from an EMBL/GenBank/DDBJ whole genome shotgun (WGS) entry which is preliminary data.</text>
</comment>
<feature type="transmembrane region" description="Helical" evidence="6">
    <location>
        <begin position="30"/>
        <end position="46"/>
    </location>
</feature>
<sequence length="416" mass="43760">MSTGLIVLFLNSKALKHLPISGSLLDDAPVLLGFVVGAMALVTICSRMRWLGGLAEVVVLFAFFTPAVLLSSFNEYGQAKVPAMFCVTGLAAVAAVTVIRTRARILWLLWWFALVGLAEVTLARLQSAGSGGVRLALDESNTIHLGRAAGAAALAILVLVLHLYRRRPRGWVWAVVACGMAVVYLAASTVASGSRGPLVALVATVCLVALMMPAKFVVRSTRLALTVAVFVGFTLWALSQAPEASANRITDLLGGQQDSSTLARTHLYAATLPIVAMNPFGIGWGDLSEKLPSWAWLDSGVHQYPHNLFVEVAAEGGWIAAAALIVVVAVAFGRARAQLPRLEGVGITALLCFFLLNVSVSGDLVANQAFFVLLGVALAFPAVRRDRSLGRPESSAPTSMPGTTYAGGGCGGRAPW</sequence>
<evidence type="ECO:0000313" key="8">
    <source>
        <dbReference type="EMBL" id="MEB3366458.1"/>
    </source>
</evidence>
<dbReference type="PANTHER" id="PTHR37422:SF13">
    <property type="entry name" value="LIPOPOLYSACCHARIDE BIOSYNTHESIS PROTEIN PA4999-RELATED"/>
    <property type="match status" value="1"/>
</dbReference>
<evidence type="ECO:0000256" key="6">
    <source>
        <dbReference type="SAM" id="Phobius"/>
    </source>
</evidence>
<dbReference type="GO" id="GO:0016874">
    <property type="term" value="F:ligase activity"/>
    <property type="evidence" value="ECO:0007669"/>
    <property type="project" value="UniProtKB-KW"/>
</dbReference>
<feature type="transmembrane region" description="Helical" evidence="6">
    <location>
        <begin position="171"/>
        <end position="192"/>
    </location>
</feature>
<keyword evidence="9" id="KW-1185">Reference proteome</keyword>
<dbReference type="InterPro" id="IPR051533">
    <property type="entry name" value="WaaL-like"/>
</dbReference>
<feature type="compositionally biased region" description="Gly residues" evidence="5">
    <location>
        <begin position="405"/>
        <end position="416"/>
    </location>
</feature>
<feature type="transmembrane region" description="Helical" evidence="6">
    <location>
        <begin position="79"/>
        <end position="99"/>
    </location>
</feature>
<organism evidence="8 9">
    <name type="scientific">Saccharopolyspora mangrovi</name>
    <dbReference type="NCBI Taxonomy" id="3082379"/>
    <lineage>
        <taxon>Bacteria</taxon>
        <taxon>Bacillati</taxon>
        <taxon>Actinomycetota</taxon>
        <taxon>Actinomycetes</taxon>
        <taxon>Pseudonocardiales</taxon>
        <taxon>Pseudonocardiaceae</taxon>
        <taxon>Saccharopolyspora</taxon>
    </lineage>
</organism>
<feature type="transmembrane region" description="Helical" evidence="6">
    <location>
        <begin position="342"/>
        <end position="359"/>
    </location>
</feature>
<feature type="transmembrane region" description="Helical" evidence="6">
    <location>
        <begin position="53"/>
        <end position="73"/>
    </location>
</feature>
<keyword evidence="8" id="KW-0436">Ligase</keyword>
<keyword evidence="3 6" id="KW-1133">Transmembrane helix</keyword>
<evidence type="ECO:0000256" key="3">
    <source>
        <dbReference type="ARBA" id="ARBA00022989"/>
    </source>
</evidence>
<comment type="subcellular location">
    <subcellularLocation>
        <location evidence="1">Membrane</location>
        <topology evidence="1">Multi-pass membrane protein</topology>
    </subcellularLocation>
</comment>
<evidence type="ECO:0000313" key="9">
    <source>
        <dbReference type="Proteomes" id="UP001327093"/>
    </source>
</evidence>
<evidence type="ECO:0000259" key="7">
    <source>
        <dbReference type="Pfam" id="PF04932"/>
    </source>
</evidence>
<keyword evidence="4 6" id="KW-0472">Membrane</keyword>